<dbReference type="GO" id="GO:0000407">
    <property type="term" value="C:phagophore assembly site"/>
    <property type="evidence" value="ECO:0007669"/>
    <property type="project" value="UniProtKB-SubCell"/>
</dbReference>
<dbReference type="Pfam" id="PF18388">
    <property type="entry name" value="ATG29_N"/>
    <property type="match status" value="1"/>
</dbReference>
<feature type="region of interest" description="Disordered" evidence="8">
    <location>
        <begin position="88"/>
        <end position="403"/>
    </location>
</feature>
<evidence type="ECO:0000256" key="6">
    <source>
        <dbReference type="ARBA" id="ARBA00023006"/>
    </source>
</evidence>
<feature type="compositionally biased region" description="Low complexity" evidence="8">
    <location>
        <begin position="216"/>
        <end position="225"/>
    </location>
</feature>
<comment type="caution">
    <text evidence="10">The sequence shown here is derived from an EMBL/GenBank/DDBJ whole genome shotgun (WGS) entry which is preliminary data.</text>
</comment>
<evidence type="ECO:0000256" key="8">
    <source>
        <dbReference type="SAM" id="MobiDB-lite"/>
    </source>
</evidence>
<name>A0A1Y1ZMQ7_9PLEO</name>
<dbReference type="GO" id="GO:0000045">
    <property type="term" value="P:autophagosome assembly"/>
    <property type="evidence" value="ECO:0007669"/>
    <property type="project" value="InterPro"/>
</dbReference>
<feature type="compositionally biased region" description="Polar residues" evidence="8">
    <location>
        <begin position="306"/>
        <end position="318"/>
    </location>
</feature>
<organism evidence="10 11">
    <name type="scientific">Clohesyomyces aquaticus</name>
    <dbReference type="NCBI Taxonomy" id="1231657"/>
    <lineage>
        <taxon>Eukaryota</taxon>
        <taxon>Fungi</taxon>
        <taxon>Dikarya</taxon>
        <taxon>Ascomycota</taxon>
        <taxon>Pezizomycotina</taxon>
        <taxon>Dothideomycetes</taxon>
        <taxon>Pleosporomycetidae</taxon>
        <taxon>Pleosporales</taxon>
        <taxon>Lindgomycetaceae</taxon>
        <taxon>Clohesyomyces</taxon>
    </lineage>
</organism>
<dbReference type="GO" id="GO:0015031">
    <property type="term" value="P:protein transport"/>
    <property type="evidence" value="ECO:0007669"/>
    <property type="project" value="UniProtKB-KW"/>
</dbReference>
<protein>
    <recommendedName>
        <fullName evidence="3">Autophagy-related protein 29</fullName>
    </recommendedName>
</protein>
<dbReference type="InterPro" id="IPR039362">
    <property type="entry name" value="ATG29_sf"/>
</dbReference>
<keyword evidence="11" id="KW-1185">Reference proteome</keyword>
<feature type="compositionally biased region" description="Low complexity" evidence="8">
    <location>
        <begin position="88"/>
        <end position="100"/>
    </location>
</feature>
<dbReference type="STRING" id="1231657.A0A1Y1ZMQ7"/>
<evidence type="ECO:0000256" key="1">
    <source>
        <dbReference type="ARBA" id="ARBA00004329"/>
    </source>
</evidence>
<proteinExistence type="inferred from homology"/>
<comment type="subcellular location">
    <subcellularLocation>
        <location evidence="1">Preautophagosomal structure</location>
    </subcellularLocation>
</comment>
<evidence type="ECO:0000256" key="2">
    <source>
        <dbReference type="ARBA" id="ARBA00010082"/>
    </source>
</evidence>
<dbReference type="Gene3D" id="1.10.10.2570">
    <property type="match status" value="1"/>
</dbReference>
<feature type="compositionally biased region" description="Low complexity" evidence="8">
    <location>
        <begin position="338"/>
        <end position="350"/>
    </location>
</feature>
<feature type="compositionally biased region" description="Polar residues" evidence="8">
    <location>
        <begin position="148"/>
        <end position="169"/>
    </location>
</feature>
<dbReference type="PANTHER" id="PTHR40012">
    <property type="entry name" value="AUTOPHAGY-RELATED PROTEIN 29"/>
    <property type="match status" value="1"/>
</dbReference>
<evidence type="ECO:0000313" key="10">
    <source>
        <dbReference type="EMBL" id="ORY11531.1"/>
    </source>
</evidence>
<evidence type="ECO:0000256" key="5">
    <source>
        <dbReference type="ARBA" id="ARBA00022927"/>
    </source>
</evidence>
<dbReference type="AlphaFoldDB" id="A0A1Y1ZMQ7"/>
<evidence type="ECO:0000256" key="4">
    <source>
        <dbReference type="ARBA" id="ARBA00022448"/>
    </source>
</evidence>
<evidence type="ECO:0000313" key="11">
    <source>
        <dbReference type="Proteomes" id="UP000193144"/>
    </source>
</evidence>
<evidence type="ECO:0000259" key="9">
    <source>
        <dbReference type="Pfam" id="PF18388"/>
    </source>
</evidence>
<dbReference type="InterPro" id="IPR040666">
    <property type="entry name" value="Atg29_N"/>
</dbReference>
<dbReference type="Proteomes" id="UP000193144">
    <property type="component" value="Unassembled WGS sequence"/>
</dbReference>
<feature type="compositionally biased region" description="Basic and acidic residues" evidence="8">
    <location>
        <begin position="248"/>
        <end position="269"/>
    </location>
</feature>
<dbReference type="PANTHER" id="PTHR40012:SF1">
    <property type="entry name" value="AUTOPHAGY-RELATED PROTEIN 29"/>
    <property type="match status" value="1"/>
</dbReference>
<keyword evidence="5" id="KW-0653">Protein transport</keyword>
<comment type="similarity">
    <text evidence="2">Belongs to the ATG29 family.</text>
</comment>
<dbReference type="FunFam" id="1.10.10.2570:FF:000001">
    <property type="entry name" value="Autophagy-related protein 29"/>
    <property type="match status" value="1"/>
</dbReference>
<comment type="function">
    <text evidence="7">Plays a role in autophagy. Functions at the preautophagosomal structure (PAS) in order to form normal autophagosomes under starvation conditions. Also plays a role in mitophagy and regulation of filamentous growth.</text>
</comment>
<feature type="compositionally biased region" description="Polar residues" evidence="8">
    <location>
        <begin position="177"/>
        <end position="198"/>
    </location>
</feature>
<feature type="domain" description="Atg29 N-terminal" evidence="9">
    <location>
        <begin position="6"/>
        <end position="59"/>
    </location>
</feature>
<accession>A0A1Y1ZMQ7</accession>
<reference evidence="10 11" key="1">
    <citation type="submission" date="2016-07" db="EMBL/GenBank/DDBJ databases">
        <title>Pervasive Adenine N6-methylation of Active Genes in Fungi.</title>
        <authorList>
            <consortium name="DOE Joint Genome Institute"/>
            <person name="Mondo S.J."/>
            <person name="Dannebaum R.O."/>
            <person name="Kuo R.C."/>
            <person name="Labutti K."/>
            <person name="Haridas S."/>
            <person name="Kuo A."/>
            <person name="Salamov A."/>
            <person name="Ahrendt S.R."/>
            <person name="Lipzen A."/>
            <person name="Sullivan W."/>
            <person name="Andreopoulos W.B."/>
            <person name="Clum A."/>
            <person name="Lindquist E."/>
            <person name="Daum C."/>
            <person name="Ramamoorthy G.K."/>
            <person name="Gryganskyi A."/>
            <person name="Culley D."/>
            <person name="Magnuson J.K."/>
            <person name="James T.Y."/>
            <person name="O'Malley M.A."/>
            <person name="Stajich J.E."/>
            <person name="Spatafora J.W."/>
            <person name="Visel A."/>
            <person name="Grigoriev I.V."/>
        </authorList>
    </citation>
    <scope>NUCLEOTIDE SEQUENCE [LARGE SCALE GENOMIC DNA]</scope>
    <source>
        <strain evidence="10 11">CBS 115471</strain>
    </source>
</reference>
<gene>
    <name evidence="10" type="ORF">BCR34DRAFT_587871</name>
</gene>
<sequence length="403" mass="42836">MSAPQFSILIRLPFVRGDFVDPSQADWNPAKDRALWKVISKTSKTSDLDWVDLANHFQVPPTFILQQAAWLYERHLEHVRAQMKKVGNANTTNTSGSGSSHAYVGGVPMRRAGSGGSAVSCAPSALSIRPKDSPPPRGDIVGAPAPSLSRTPSTNTITQSKAHFQQPQQAVVRVTHQPLSRTGTSGRKQLAQGTSSSAMDAEGNGEGSADNDDVESTSTSSSDSDSATEAPGHRSQLFKRPPRFRAQRPRESLIHSSRSYEIDETDRGDNGSLPFANIANSTATRIDNGPRGDPQSGVLGNRRLINPNNISPPIQTAGSRPGHALSSPPSANREKVFDASSSLTSSASDAPKASTTSSGLMGLNHRAELARISPKKRGLKGRREGSEGTPSMGSSFSDIDGRL</sequence>
<dbReference type="OrthoDB" id="21072at2759"/>
<keyword evidence="4" id="KW-0813">Transport</keyword>
<feature type="compositionally biased region" description="Basic residues" evidence="8">
    <location>
        <begin position="236"/>
        <end position="247"/>
    </location>
</feature>
<dbReference type="InterPro" id="IPR039113">
    <property type="entry name" value="ATG29"/>
</dbReference>
<dbReference type="EMBL" id="MCFA01000060">
    <property type="protein sequence ID" value="ORY11531.1"/>
    <property type="molecule type" value="Genomic_DNA"/>
</dbReference>
<feature type="compositionally biased region" description="Polar residues" evidence="8">
    <location>
        <begin position="388"/>
        <end position="397"/>
    </location>
</feature>
<evidence type="ECO:0000256" key="3">
    <source>
        <dbReference type="ARBA" id="ARBA00013784"/>
    </source>
</evidence>
<keyword evidence="6" id="KW-0072">Autophagy</keyword>
<evidence type="ECO:0000256" key="7">
    <source>
        <dbReference type="ARBA" id="ARBA00060351"/>
    </source>
</evidence>